<feature type="region of interest" description="Disordered" evidence="6">
    <location>
        <begin position="115"/>
        <end position="147"/>
    </location>
</feature>
<sequence length="147" mass="16238">MPRLVFFLLYLALVVYALVDVIQAEDEDLGGIQKGFWIIAIVFLPLAGSIAWIVVSNGARRRRAGSRDQVTGFPAAQPAPAQYSRRVRSWEQEAAPLAPEDDSEFIWLMEQAKRKREREASEGTGRTEGAEPGGENERQGGEGHVEG</sequence>
<protein>
    <recommendedName>
        <fullName evidence="8">Cardiolipin synthase N-terminal domain-containing protein</fullName>
    </recommendedName>
</protein>
<name>A0A919KQ47_9MICO</name>
<evidence type="ECO:0000256" key="6">
    <source>
        <dbReference type="SAM" id="MobiDB-lite"/>
    </source>
</evidence>
<dbReference type="InterPro" id="IPR027379">
    <property type="entry name" value="CLS_N"/>
</dbReference>
<comment type="caution">
    <text evidence="9">The sequence shown here is derived from an EMBL/GenBank/DDBJ whole genome shotgun (WGS) entry which is preliminary data.</text>
</comment>
<feature type="region of interest" description="Disordered" evidence="6">
    <location>
        <begin position="65"/>
        <end position="85"/>
    </location>
</feature>
<evidence type="ECO:0000256" key="4">
    <source>
        <dbReference type="ARBA" id="ARBA00022989"/>
    </source>
</evidence>
<dbReference type="RefSeq" id="WP_189668407.1">
    <property type="nucleotide sequence ID" value="NZ_BNAS01000002.1"/>
</dbReference>
<dbReference type="Proteomes" id="UP000627369">
    <property type="component" value="Unassembled WGS sequence"/>
</dbReference>
<keyword evidence="4 7" id="KW-1133">Transmembrane helix</keyword>
<gene>
    <name evidence="9" type="ORF">GCM10017772_12020</name>
</gene>
<keyword evidence="10" id="KW-1185">Reference proteome</keyword>
<proteinExistence type="predicted"/>
<evidence type="ECO:0000256" key="1">
    <source>
        <dbReference type="ARBA" id="ARBA00004651"/>
    </source>
</evidence>
<keyword evidence="2" id="KW-1003">Cell membrane</keyword>
<accession>A0A919KQ47</accession>
<keyword evidence="3 7" id="KW-0812">Transmembrane</keyword>
<comment type="subcellular location">
    <subcellularLocation>
        <location evidence="1">Cell membrane</location>
        <topology evidence="1">Multi-pass membrane protein</topology>
    </subcellularLocation>
</comment>
<evidence type="ECO:0000256" key="3">
    <source>
        <dbReference type="ARBA" id="ARBA00022692"/>
    </source>
</evidence>
<evidence type="ECO:0000256" key="5">
    <source>
        <dbReference type="ARBA" id="ARBA00023136"/>
    </source>
</evidence>
<feature type="compositionally biased region" description="Basic and acidic residues" evidence="6">
    <location>
        <begin position="135"/>
        <end position="147"/>
    </location>
</feature>
<keyword evidence="5 7" id="KW-0472">Membrane</keyword>
<reference evidence="9" key="2">
    <citation type="submission" date="2020-09" db="EMBL/GenBank/DDBJ databases">
        <authorList>
            <person name="Sun Q."/>
            <person name="Zhou Y."/>
        </authorList>
    </citation>
    <scope>NUCLEOTIDE SEQUENCE</scope>
    <source>
        <strain evidence="9">CGMCC 4.7398</strain>
    </source>
</reference>
<evidence type="ECO:0000313" key="10">
    <source>
        <dbReference type="Proteomes" id="UP000627369"/>
    </source>
</evidence>
<evidence type="ECO:0000313" key="9">
    <source>
        <dbReference type="EMBL" id="GHH68604.1"/>
    </source>
</evidence>
<dbReference type="GO" id="GO:0005886">
    <property type="term" value="C:plasma membrane"/>
    <property type="evidence" value="ECO:0007669"/>
    <property type="project" value="UniProtKB-SubCell"/>
</dbReference>
<organism evidence="9 10">
    <name type="scientific">Promicromonospora soli</name>
    <dbReference type="NCBI Taxonomy" id="2035533"/>
    <lineage>
        <taxon>Bacteria</taxon>
        <taxon>Bacillati</taxon>
        <taxon>Actinomycetota</taxon>
        <taxon>Actinomycetes</taxon>
        <taxon>Micrococcales</taxon>
        <taxon>Promicromonosporaceae</taxon>
        <taxon>Promicromonospora</taxon>
    </lineage>
</organism>
<evidence type="ECO:0000256" key="7">
    <source>
        <dbReference type="SAM" id="Phobius"/>
    </source>
</evidence>
<dbReference type="EMBL" id="BNAS01000002">
    <property type="protein sequence ID" value="GHH68604.1"/>
    <property type="molecule type" value="Genomic_DNA"/>
</dbReference>
<reference evidence="9" key="1">
    <citation type="journal article" date="2014" name="Int. J. Syst. Evol. Microbiol.">
        <title>Complete genome sequence of Corynebacterium casei LMG S-19264T (=DSM 44701T), isolated from a smear-ripened cheese.</title>
        <authorList>
            <consortium name="US DOE Joint Genome Institute (JGI-PGF)"/>
            <person name="Walter F."/>
            <person name="Albersmeier A."/>
            <person name="Kalinowski J."/>
            <person name="Ruckert C."/>
        </authorList>
    </citation>
    <scope>NUCLEOTIDE SEQUENCE</scope>
    <source>
        <strain evidence="9">CGMCC 4.7398</strain>
    </source>
</reference>
<feature type="transmembrane region" description="Helical" evidence="7">
    <location>
        <begin position="35"/>
        <end position="55"/>
    </location>
</feature>
<evidence type="ECO:0000259" key="8">
    <source>
        <dbReference type="Pfam" id="PF13396"/>
    </source>
</evidence>
<dbReference type="Pfam" id="PF13396">
    <property type="entry name" value="PLDc_N"/>
    <property type="match status" value="1"/>
</dbReference>
<evidence type="ECO:0000256" key="2">
    <source>
        <dbReference type="ARBA" id="ARBA00022475"/>
    </source>
</evidence>
<feature type="domain" description="Cardiolipin synthase N-terminal" evidence="8">
    <location>
        <begin position="12"/>
        <end position="55"/>
    </location>
</feature>
<dbReference type="AlphaFoldDB" id="A0A919KQ47"/>